<dbReference type="InterPro" id="IPR036390">
    <property type="entry name" value="WH_DNA-bd_sf"/>
</dbReference>
<evidence type="ECO:0000259" key="5">
    <source>
        <dbReference type="PROSITE" id="PS50987"/>
    </source>
</evidence>
<gene>
    <name evidence="6" type="ORF">GCM10009681_42250</name>
</gene>
<reference evidence="6 7" key="1">
    <citation type="journal article" date="2019" name="Int. J. Syst. Evol. Microbiol.">
        <title>The Global Catalogue of Microorganisms (GCM) 10K type strain sequencing project: providing services to taxonomists for standard genome sequencing and annotation.</title>
        <authorList>
            <consortium name="The Broad Institute Genomics Platform"/>
            <consortium name="The Broad Institute Genome Sequencing Center for Infectious Disease"/>
            <person name="Wu L."/>
            <person name="Ma J."/>
        </authorList>
    </citation>
    <scope>NUCLEOTIDE SEQUENCE [LARGE SCALE GENOMIC DNA]</scope>
    <source>
        <strain evidence="6 7">JCM 13249</strain>
    </source>
</reference>
<dbReference type="PANTHER" id="PTHR43132:SF8">
    <property type="entry name" value="HTH-TYPE TRANSCRIPTIONAL REGULATOR KMTR"/>
    <property type="match status" value="1"/>
</dbReference>
<name>A0ABN2KVK3_9ACTN</name>
<dbReference type="CDD" id="cd00090">
    <property type="entry name" value="HTH_ARSR"/>
    <property type="match status" value="1"/>
</dbReference>
<dbReference type="Gene3D" id="1.10.10.10">
    <property type="entry name" value="Winged helix-like DNA-binding domain superfamily/Winged helix DNA-binding domain"/>
    <property type="match status" value="1"/>
</dbReference>
<evidence type="ECO:0000256" key="1">
    <source>
        <dbReference type="ARBA" id="ARBA00023015"/>
    </source>
</evidence>
<dbReference type="InterPro" id="IPR036388">
    <property type="entry name" value="WH-like_DNA-bd_sf"/>
</dbReference>
<dbReference type="PROSITE" id="PS50987">
    <property type="entry name" value="HTH_ARSR_2"/>
    <property type="match status" value="1"/>
</dbReference>
<protein>
    <recommendedName>
        <fullName evidence="5">HTH arsR-type domain-containing protein</fullName>
    </recommendedName>
</protein>
<evidence type="ECO:0000313" key="6">
    <source>
        <dbReference type="EMBL" id="GAA1766713.1"/>
    </source>
</evidence>
<evidence type="ECO:0000256" key="2">
    <source>
        <dbReference type="ARBA" id="ARBA00023125"/>
    </source>
</evidence>
<dbReference type="PANTHER" id="PTHR43132">
    <property type="entry name" value="ARSENICAL RESISTANCE OPERON REPRESSOR ARSR-RELATED"/>
    <property type="match status" value="1"/>
</dbReference>
<dbReference type="InterPro" id="IPR051011">
    <property type="entry name" value="Metal_resp_trans_reg"/>
</dbReference>
<organism evidence="6 7">
    <name type="scientific">Luedemannella helvata</name>
    <dbReference type="NCBI Taxonomy" id="349315"/>
    <lineage>
        <taxon>Bacteria</taxon>
        <taxon>Bacillati</taxon>
        <taxon>Actinomycetota</taxon>
        <taxon>Actinomycetes</taxon>
        <taxon>Micromonosporales</taxon>
        <taxon>Micromonosporaceae</taxon>
        <taxon>Luedemannella</taxon>
    </lineage>
</organism>
<keyword evidence="2" id="KW-0238">DNA-binding</keyword>
<keyword evidence="7" id="KW-1185">Reference proteome</keyword>
<feature type="domain" description="HTH arsR-type" evidence="5">
    <location>
        <begin position="216"/>
        <end position="325"/>
    </location>
</feature>
<keyword evidence="1" id="KW-0805">Transcription regulation</keyword>
<accession>A0ABN2KVK3</accession>
<evidence type="ECO:0000313" key="7">
    <source>
        <dbReference type="Proteomes" id="UP001500655"/>
    </source>
</evidence>
<dbReference type="InterPro" id="IPR011991">
    <property type="entry name" value="ArsR-like_HTH"/>
</dbReference>
<dbReference type="SMART" id="SM00418">
    <property type="entry name" value="HTH_ARSR"/>
    <property type="match status" value="1"/>
</dbReference>
<keyword evidence="3" id="KW-0804">Transcription</keyword>
<feature type="region of interest" description="Disordered" evidence="4">
    <location>
        <begin position="317"/>
        <end position="336"/>
    </location>
</feature>
<evidence type="ECO:0000256" key="3">
    <source>
        <dbReference type="ARBA" id="ARBA00023163"/>
    </source>
</evidence>
<dbReference type="Pfam" id="PF01022">
    <property type="entry name" value="HTH_5"/>
    <property type="match status" value="1"/>
</dbReference>
<evidence type="ECO:0000256" key="4">
    <source>
        <dbReference type="SAM" id="MobiDB-lite"/>
    </source>
</evidence>
<dbReference type="Proteomes" id="UP001500655">
    <property type="component" value="Unassembled WGS sequence"/>
</dbReference>
<sequence length="336" mass="36402">MQPGAGPFAEALFSFDVVSHRSHMGELNPWSRQMRASASDLVRCAAALFTMHKTPLDLLSYVDPSENIAVAIDQMLSIPDPVYRDELRLVLAARSLPPRCAPLIGTDLRSRRRLAEAISEAATRFVLPKQQRIQSFLATTSATATGRARSGDIDRMLTRLHPSIRWQSPWLTISTSDRVPRSYVSDGGGITFVPSALMSDQPILVRQLDHSRPWLVFYSAVNDLADLVRVHMDPNGLDAAARLMGQSRSDLLMTVAERPGRPVKELAARVGISVAAASEHLAVLRHAGLIEGRRDGKSHSHVLTPVGASVLLAGQESTLHSSGDPGSSPRTSTTAG</sequence>
<proteinExistence type="predicted"/>
<dbReference type="EMBL" id="BAAALS010000023">
    <property type="protein sequence ID" value="GAA1766713.1"/>
    <property type="molecule type" value="Genomic_DNA"/>
</dbReference>
<dbReference type="SUPFAM" id="SSF46785">
    <property type="entry name" value="Winged helix' DNA-binding domain"/>
    <property type="match status" value="1"/>
</dbReference>
<comment type="caution">
    <text evidence="6">The sequence shown here is derived from an EMBL/GenBank/DDBJ whole genome shotgun (WGS) entry which is preliminary data.</text>
</comment>
<dbReference type="InterPro" id="IPR001845">
    <property type="entry name" value="HTH_ArsR_DNA-bd_dom"/>
</dbReference>